<evidence type="ECO:0000313" key="2">
    <source>
        <dbReference type="Proteomes" id="UP000011996"/>
    </source>
</evidence>
<evidence type="ECO:0000313" key="1">
    <source>
        <dbReference type="EMBL" id="EMI26372.1"/>
    </source>
</evidence>
<comment type="caution">
    <text evidence="1">The sequence shown here is derived from an EMBL/GenBank/DDBJ whole genome shotgun (WGS) entry which is preliminary data.</text>
</comment>
<dbReference type="EMBL" id="ANOF01000095">
    <property type="protein sequence ID" value="EMI26372.1"/>
    <property type="molecule type" value="Genomic_DNA"/>
</dbReference>
<accession>M5SFB4</accession>
<name>M5SFB4_9BACT</name>
<proteinExistence type="predicted"/>
<sequence>MMTSEARAAFDKLVELGAEPIDWGADNASDENHIAFGISSQVTKLGKSLFVDPSGEDIVEVMINGEWHNPGGVRQDVHEILRQHHLVSDWYNSAILCIYNDPYAPGCNHDDTFSVHHIGCIARGIHERSKEPKKGHTHDDVRRLTFEKCESLQDTHPNHPIYWKPLSLDEKHARIREAVPEGSYMGKFDELDFKYQQFRRWRRAE</sequence>
<dbReference type="PATRIC" id="fig|1263868.3.peg.3261"/>
<protein>
    <submittedName>
        <fullName evidence="1">Uncharacterized protein</fullName>
    </submittedName>
</protein>
<dbReference type="RefSeq" id="WP_008667348.1">
    <property type="nucleotide sequence ID" value="NZ_ANOF01000095.1"/>
</dbReference>
<gene>
    <name evidence="1" type="ORF">RESH_03015</name>
</gene>
<dbReference type="AlphaFoldDB" id="M5SFB4"/>
<organism evidence="1 2">
    <name type="scientific">Rhodopirellula europaea SH398</name>
    <dbReference type="NCBI Taxonomy" id="1263868"/>
    <lineage>
        <taxon>Bacteria</taxon>
        <taxon>Pseudomonadati</taxon>
        <taxon>Planctomycetota</taxon>
        <taxon>Planctomycetia</taxon>
        <taxon>Pirellulales</taxon>
        <taxon>Pirellulaceae</taxon>
        <taxon>Rhodopirellula</taxon>
    </lineage>
</organism>
<dbReference type="Proteomes" id="UP000011996">
    <property type="component" value="Unassembled WGS sequence"/>
</dbReference>
<reference evidence="1 2" key="1">
    <citation type="journal article" date="2013" name="Mar. Genomics">
        <title>Expression of sulfatases in Rhodopirellula baltica and the diversity of sulfatases in the genus Rhodopirellula.</title>
        <authorList>
            <person name="Wegner C.E."/>
            <person name="Richter-Heitmann T."/>
            <person name="Klindworth A."/>
            <person name="Klockow C."/>
            <person name="Richter M."/>
            <person name="Achstetter T."/>
            <person name="Glockner F.O."/>
            <person name="Harder J."/>
        </authorList>
    </citation>
    <scope>NUCLEOTIDE SEQUENCE [LARGE SCALE GENOMIC DNA]</scope>
    <source>
        <strain evidence="1 2">SH398</strain>
    </source>
</reference>